<dbReference type="InterPro" id="IPR032675">
    <property type="entry name" value="LRR_dom_sf"/>
</dbReference>
<dbReference type="eggNOG" id="KOG0472">
    <property type="taxonomic scope" value="Eukaryota"/>
</dbReference>
<feature type="compositionally biased region" description="Low complexity" evidence="3">
    <location>
        <begin position="169"/>
        <end position="192"/>
    </location>
</feature>
<feature type="region of interest" description="Disordered" evidence="3">
    <location>
        <begin position="1"/>
        <end position="346"/>
    </location>
</feature>
<name>F2PZA8_TRIEC</name>
<dbReference type="HOGENOM" id="CLU_007408_0_0_1"/>
<dbReference type="PANTHER" id="PTHR48054">
    <property type="entry name" value="RECEPTOR KINASE-LIKE PROTEIN XA21"/>
    <property type="match status" value="1"/>
</dbReference>
<dbReference type="Gene3D" id="3.80.10.10">
    <property type="entry name" value="Ribonuclease Inhibitor"/>
    <property type="match status" value="3"/>
</dbReference>
<reference evidence="5" key="1">
    <citation type="journal article" date="2012" name="MBio">
        <title>Comparative genome analysis of Trichophyton rubrum and related dermatophytes reveals candidate genes involved in infection.</title>
        <authorList>
            <person name="Martinez D.A."/>
            <person name="Oliver B.G."/>
            <person name="Graeser Y."/>
            <person name="Goldberg J.M."/>
            <person name="Li W."/>
            <person name="Martinez-Rossi N.M."/>
            <person name="Monod M."/>
            <person name="Shelest E."/>
            <person name="Barton R.C."/>
            <person name="Birch E."/>
            <person name="Brakhage A.A."/>
            <person name="Chen Z."/>
            <person name="Gurr S.J."/>
            <person name="Heiman D."/>
            <person name="Heitman J."/>
            <person name="Kosti I."/>
            <person name="Rossi A."/>
            <person name="Saif S."/>
            <person name="Samalova M."/>
            <person name="Saunders C.W."/>
            <person name="Shea T."/>
            <person name="Summerbell R.C."/>
            <person name="Xu J."/>
            <person name="Young S."/>
            <person name="Zeng Q."/>
            <person name="Birren B.W."/>
            <person name="Cuomo C.A."/>
            <person name="White T.C."/>
        </authorList>
    </citation>
    <scope>NUCLEOTIDE SEQUENCE [LARGE SCALE GENOMIC DNA]</scope>
    <source>
        <strain evidence="5">ATCC MYA-4606 / CBS 127.97</strain>
    </source>
</reference>
<dbReference type="EMBL" id="DS995757">
    <property type="protein sequence ID" value="EGE07226.1"/>
    <property type="molecule type" value="Genomic_DNA"/>
</dbReference>
<keyword evidence="1" id="KW-0433">Leucine-rich repeat</keyword>
<dbReference type="InterPro" id="IPR003591">
    <property type="entry name" value="Leu-rich_rpt_typical-subtyp"/>
</dbReference>
<dbReference type="Pfam" id="PF13855">
    <property type="entry name" value="LRR_8"/>
    <property type="match status" value="1"/>
</dbReference>
<dbReference type="AlphaFoldDB" id="F2PZA8"/>
<feature type="compositionally biased region" description="Low complexity" evidence="3">
    <location>
        <begin position="111"/>
        <end position="122"/>
    </location>
</feature>
<keyword evidence="2" id="KW-0677">Repeat</keyword>
<gene>
    <name evidence="4" type="ORF">TEQG_06299</name>
</gene>
<evidence type="ECO:0000313" key="5">
    <source>
        <dbReference type="Proteomes" id="UP000009169"/>
    </source>
</evidence>
<proteinExistence type="predicted"/>
<dbReference type="InterPro" id="IPR001611">
    <property type="entry name" value="Leu-rich_rpt"/>
</dbReference>
<evidence type="ECO:0000256" key="3">
    <source>
        <dbReference type="SAM" id="MobiDB-lite"/>
    </source>
</evidence>
<feature type="compositionally biased region" description="Polar residues" evidence="3">
    <location>
        <begin position="77"/>
        <end position="88"/>
    </location>
</feature>
<dbReference type="OrthoDB" id="676979at2759"/>
<evidence type="ECO:0000256" key="2">
    <source>
        <dbReference type="ARBA" id="ARBA00022737"/>
    </source>
</evidence>
<dbReference type="SMART" id="SM00369">
    <property type="entry name" value="LRR_TYP"/>
    <property type="match status" value="7"/>
</dbReference>
<feature type="compositionally biased region" description="Low complexity" evidence="3">
    <location>
        <begin position="235"/>
        <end position="258"/>
    </location>
</feature>
<organism evidence="4 5">
    <name type="scientific">Trichophyton equinum (strain ATCC MYA-4606 / CBS 127.97)</name>
    <name type="common">Horse ringworm fungus</name>
    <dbReference type="NCBI Taxonomy" id="559882"/>
    <lineage>
        <taxon>Eukaryota</taxon>
        <taxon>Fungi</taxon>
        <taxon>Dikarya</taxon>
        <taxon>Ascomycota</taxon>
        <taxon>Pezizomycotina</taxon>
        <taxon>Eurotiomycetes</taxon>
        <taxon>Eurotiomycetidae</taxon>
        <taxon>Onygenales</taxon>
        <taxon>Arthrodermataceae</taxon>
        <taxon>Trichophyton</taxon>
    </lineage>
</organism>
<evidence type="ECO:0000313" key="4">
    <source>
        <dbReference type="EMBL" id="EGE07226.1"/>
    </source>
</evidence>
<dbReference type="VEuPathDB" id="FungiDB:TEQG_06299"/>
<dbReference type="InterPro" id="IPR052592">
    <property type="entry name" value="LRR-RLK"/>
</dbReference>
<dbReference type="SUPFAM" id="SSF52058">
    <property type="entry name" value="L domain-like"/>
    <property type="match status" value="2"/>
</dbReference>
<evidence type="ECO:0000256" key="1">
    <source>
        <dbReference type="ARBA" id="ARBA00022614"/>
    </source>
</evidence>
<protein>
    <submittedName>
        <fullName evidence="4">Leucine rich repeat containing protein</fullName>
    </submittedName>
</protein>
<dbReference type="PROSITE" id="PS51450">
    <property type="entry name" value="LRR"/>
    <property type="match status" value="3"/>
</dbReference>
<sequence length="940" mass="102912">MDNKPTASGRPRISRLPLPTATPSRSLRPSPSRDRLQADAGLKISRLRRPSEDIFNRPYSPACSSESDPLDGHHENSNSTSTATTPLRPQSIGKPFHLNESLLDPADTRQGRSPSRNGSRPSLSDRTIETLAQIPGSPSPGRRKSGFVAASIRNGMLKTSEEDVEETESTSSLPPHQPIAPAAKAAANRQPPKSQSMISRKPRTMPSLSQVFGETPDSETTGIIEPLSIPKTRKPPSTISSNFTSPTSTTSKQSPRTSITSDGYPATDIPPKEPEPKKTAKSSSALRESIAKAKAARKAAQQQQQLQQKRESSLKSPDTVEEDGLKDPFSELPSMEPTGAALQSRTASARKSGLLNISAMGLTALPDEVMTMYTFDPNSNDVWYENVDLVKFMAADNELTSLPDEAFPDVDLAEFNADEPGPNAQFGGLEHIDLHGNKLSSLPMGLRRLQRLRSLNLSKNKLDSMDALDVVFSIESLTELKLAENNLSGMLASDIGRLVKLEVLDLHGNCLTGLPDSIADLTALRILNVSENRLPSLPLMAMKDLPLTELNVWKNRLDGYFFPKAFKRHDTLQVLNIATNNLDELAAEDTIELPNLQQLFSLLTIIASRIASSALPEGLADLENIKHLDFTTNDIRLIDDNIGSMESLVTLRISNNPLREKKFLSMDTDDLKRELNSRREVKEPSQDEEEGSVQTEFTLAPESPTATITHAWRVKQRGVLDRSSTNLSDLEPVDIEPLIAKSDIRCLYLQRNHLEKFPVPALSLVAHSLIDLDLSNNPIGRTELSTPLSLPNLQNLTLSSSALTSLEPLIANLSAPSLSFLDVSINRLKGPVPVMRATYPNLVTFLASENAFDSLSYEAVEGLQVLDVANNDIDALPPRAGLLGVDDVPPGKNALRRFEVAGNKFRVPRWQVVSKGTEAILDHLKNRISEAEMKEWKASA</sequence>
<feature type="compositionally biased region" description="Low complexity" evidence="3">
    <location>
        <begin position="298"/>
        <end position="307"/>
    </location>
</feature>
<dbReference type="PANTHER" id="PTHR48054:SF82">
    <property type="entry name" value="LRR RECEPTOR-LIKE SERINE_THREONINE-PROTEIN KINASE FLS2"/>
    <property type="match status" value="1"/>
</dbReference>
<accession>F2PZA8</accession>
<keyword evidence="5" id="KW-1185">Reference proteome</keyword>
<dbReference type="Proteomes" id="UP000009169">
    <property type="component" value="Unassembled WGS sequence"/>
</dbReference>